<keyword evidence="3" id="KW-1185">Reference proteome</keyword>
<evidence type="ECO:0000256" key="1">
    <source>
        <dbReference type="SAM" id="MobiDB-lite"/>
    </source>
</evidence>
<dbReference type="EMBL" id="JBJKTR010000022">
    <property type="protein sequence ID" value="KAL3326033.1"/>
    <property type="molecule type" value="Genomic_DNA"/>
</dbReference>
<evidence type="ECO:0000313" key="2">
    <source>
        <dbReference type="EMBL" id="KAL3326033.1"/>
    </source>
</evidence>
<comment type="caution">
    <text evidence="2">The sequence shown here is derived from an EMBL/GenBank/DDBJ whole genome shotgun (WGS) entry which is preliminary data.</text>
</comment>
<proteinExistence type="predicted"/>
<evidence type="ECO:0000313" key="3">
    <source>
        <dbReference type="Proteomes" id="UP001627284"/>
    </source>
</evidence>
<dbReference type="Proteomes" id="UP001627284">
    <property type="component" value="Unassembled WGS sequence"/>
</dbReference>
<organism evidence="2 3">
    <name type="scientific">Solanum stoloniferum</name>
    <dbReference type="NCBI Taxonomy" id="62892"/>
    <lineage>
        <taxon>Eukaryota</taxon>
        <taxon>Viridiplantae</taxon>
        <taxon>Streptophyta</taxon>
        <taxon>Embryophyta</taxon>
        <taxon>Tracheophyta</taxon>
        <taxon>Spermatophyta</taxon>
        <taxon>Magnoliopsida</taxon>
        <taxon>eudicotyledons</taxon>
        <taxon>Gunneridae</taxon>
        <taxon>Pentapetalae</taxon>
        <taxon>asterids</taxon>
        <taxon>lamiids</taxon>
        <taxon>Solanales</taxon>
        <taxon>Solanaceae</taxon>
        <taxon>Solanoideae</taxon>
        <taxon>Solaneae</taxon>
        <taxon>Solanum</taxon>
    </lineage>
</organism>
<protein>
    <submittedName>
        <fullName evidence="2">Uncharacterized protein</fullName>
    </submittedName>
</protein>
<feature type="compositionally biased region" description="Low complexity" evidence="1">
    <location>
        <begin position="1"/>
        <end position="14"/>
    </location>
</feature>
<name>A0ABD2R2M3_9SOLN</name>
<dbReference type="AlphaFoldDB" id="A0ABD2R2M3"/>
<sequence length="110" mass="12537">MTCGSSPTSGSSPTRASLKTSTSDLWVHLEQVVHVKHLHKKILIVMSQEGPSRRNRVTKKRAYAKPGTLSFLVQQRRSFLTTQETHQAMRSEKKNLLKLIEKKQPITKQE</sequence>
<dbReference type="EMBL" id="JBJKTR010000022">
    <property type="protein sequence ID" value="KAL3326037.1"/>
    <property type="molecule type" value="Genomic_DNA"/>
</dbReference>
<reference evidence="2 3" key="1">
    <citation type="submission" date="2024-05" db="EMBL/GenBank/DDBJ databases">
        <title>De novo assembly of an allotetraploid wild potato.</title>
        <authorList>
            <person name="Hosaka A.J."/>
        </authorList>
    </citation>
    <scope>NUCLEOTIDE SEQUENCE [LARGE SCALE GENOMIC DNA]</scope>
    <source>
        <tissue evidence="2">Young leaves</tissue>
    </source>
</reference>
<gene>
    <name evidence="2" type="ORF">AABB24_036979</name>
</gene>
<feature type="region of interest" description="Disordered" evidence="1">
    <location>
        <begin position="1"/>
        <end position="20"/>
    </location>
</feature>
<accession>A0ABD2R2M3</accession>